<evidence type="ECO:0000313" key="2">
    <source>
        <dbReference type="EMBL" id="MCE3050375.1"/>
    </source>
</evidence>
<proteinExistence type="predicted"/>
<reference evidence="2 3" key="1">
    <citation type="journal article" date="2021" name="BMC Genomics">
        <title>Datura genome reveals duplications of psychoactive alkaloid biosynthetic genes and high mutation rate following tissue culture.</title>
        <authorList>
            <person name="Rajewski A."/>
            <person name="Carter-House D."/>
            <person name="Stajich J."/>
            <person name="Litt A."/>
        </authorList>
    </citation>
    <scope>NUCLEOTIDE SEQUENCE [LARGE SCALE GENOMIC DNA]</scope>
    <source>
        <strain evidence="2">AR-01</strain>
    </source>
</reference>
<name>A0ABS8WLI7_DATST</name>
<evidence type="ECO:0000313" key="3">
    <source>
        <dbReference type="Proteomes" id="UP000823775"/>
    </source>
</evidence>
<feature type="region of interest" description="Disordered" evidence="1">
    <location>
        <begin position="248"/>
        <end position="271"/>
    </location>
</feature>
<comment type="caution">
    <text evidence="2">The sequence shown here is derived from an EMBL/GenBank/DDBJ whole genome shotgun (WGS) entry which is preliminary data.</text>
</comment>
<sequence length="298" mass="33887">MPAPTPQERFGLQGVEDFYGTFKEKCVIHTEAEFDVESFKTICLDIYQQIGMRDWGPFTIPVDPYFLELVWEFYASDREWQQLMKREDRTEAFPHLTSVWVRGQEVQVTPEAINSLYWDEQISPHQIICQKIADKIGKEVPSIKWARYAGHMTPPSPMTPSHIDTASANASAPQVSPLPDLLNIAQRAKMHENQLVRLSKTILSMIQSALKKALRTSKDKLTHLCSKVDVLESEVMTLQQEVATITAQTDQPMPCDPEAVPPQGEAPRSPQEYWWVGYHNNADIMSSEEELHHSPPSG</sequence>
<evidence type="ECO:0000256" key="1">
    <source>
        <dbReference type="SAM" id="MobiDB-lite"/>
    </source>
</evidence>
<feature type="non-terminal residue" evidence="2">
    <location>
        <position position="298"/>
    </location>
</feature>
<dbReference type="Proteomes" id="UP000823775">
    <property type="component" value="Unassembled WGS sequence"/>
</dbReference>
<organism evidence="2 3">
    <name type="scientific">Datura stramonium</name>
    <name type="common">Jimsonweed</name>
    <name type="synonym">Common thornapple</name>
    <dbReference type="NCBI Taxonomy" id="4076"/>
    <lineage>
        <taxon>Eukaryota</taxon>
        <taxon>Viridiplantae</taxon>
        <taxon>Streptophyta</taxon>
        <taxon>Embryophyta</taxon>
        <taxon>Tracheophyta</taxon>
        <taxon>Spermatophyta</taxon>
        <taxon>Magnoliopsida</taxon>
        <taxon>eudicotyledons</taxon>
        <taxon>Gunneridae</taxon>
        <taxon>Pentapetalae</taxon>
        <taxon>asterids</taxon>
        <taxon>lamiids</taxon>
        <taxon>Solanales</taxon>
        <taxon>Solanaceae</taxon>
        <taxon>Solanoideae</taxon>
        <taxon>Datureae</taxon>
        <taxon>Datura</taxon>
    </lineage>
</organism>
<protein>
    <submittedName>
        <fullName evidence="2">Uncharacterized protein</fullName>
    </submittedName>
</protein>
<gene>
    <name evidence="2" type="ORF">HAX54_047075</name>
</gene>
<dbReference type="EMBL" id="JACEIK010007535">
    <property type="protein sequence ID" value="MCE3050375.1"/>
    <property type="molecule type" value="Genomic_DNA"/>
</dbReference>
<keyword evidence="3" id="KW-1185">Reference proteome</keyword>
<accession>A0ABS8WLI7</accession>